<feature type="transmembrane region" description="Helical" evidence="6">
    <location>
        <begin position="12"/>
        <end position="31"/>
    </location>
</feature>
<dbReference type="Proteomes" id="UP000320146">
    <property type="component" value="Unassembled WGS sequence"/>
</dbReference>
<feature type="transmembrane region" description="Helical" evidence="6">
    <location>
        <begin position="174"/>
        <end position="194"/>
    </location>
</feature>
<comment type="caution">
    <text evidence="7">The sequence shown here is derived from an EMBL/GenBank/DDBJ whole genome shotgun (WGS) entry which is preliminary data.</text>
</comment>
<dbReference type="GO" id="GO:0016020">
    <property type="term" value="C:membrane"/>
    <property type="evidence" value="ECO:0007669"/>
    <property type="project" value="UniProtKB-SubCell"/>
</dbReference>
<feature type="transmembrane region" description="Helical" evidence="6">
    <location>
        <begin position="382"/>
        <end position="402"/>
    </location>
</feature>
<keyword evidence="4 6" id="KW-1133">Transmembrane helix</keyword>
<name>A0A520MU00_9GAMM</name>
<feature type="transmembrane region" description="Helical" evidence="6">
    <location>
        <begin position="214"/>
        <end position="238"/>
    </location>
</feature>
<keyword evidence="2" id="KW-0813">Transport</keyword>
<keyword evidence="3 6" id="KW-0812">Transmembrane</keyword>
<feature type="transmembrane region" description="Helical" evidence="6">
    <location>
        <begin position="43"/>
        <end position="65"/>
    </location>
</feature>
<evidence type="ECO:0000313" key="7">
    <source>
        <dbReference type="EMBL" id="RZO24699.1"/>
    </source>
</evidence>
<dbReference type="InterPro" id="IPR000175">
    <property type="entry name" value="Na/ntran_symport"/>
</dbReference>
<dbReference type="InterPro" id="IPR037272">
    <property type="entry name" value="SNS_sf"/>
</dbReference>
<organism evidence="7 8">
    <name type="scientific">SAR86 cluster bacterium</name>
    <dbReference type="NCBI Taxonomy" id="2030880"/>
    <lineage>
        <taxon>Bacteria</taxon>
        <taxon>Pseudomonadati</taxon>
        <taxon>Pseudomonadota</taxon>
        <taxon>Gammaproteobacteria</taxon>
        <taxon>SAR86 cluster</taxon>
    </lineage>
</organism>
<evidence type="ECO:0000256" key="1">
    <source>
        <dbReference type="ARBA" id="ARBA00004141"/>
    </source>
</evidence>
<evidence type="ECO:0000313" key="8">
    <source>
        <dbReference type="Proteomes" id="UP000320146"/>
    </source>
</evidence>
<dbReference type="InterPro" id="IPR047218">
    <property type="entry name" value="YocR/YhdH-like"/>
</dbReference>
<dbReference type="PROSITE" id="PS50267">
    <property type="entry name" value="NA_NEUROTRAN_SYMP_3"/>
    <property type="match status" value="1"/>
</dbReference>
<keyword evidence="5 6" id="KW-0472">Membrane</keyword>
<comment type="subcellular location">
    <subcellularLocation>
        <location evidence="1">Membrane</location>
        <topology evidence="1">Multi-pass membrane protein</topology>
    </subcellularLocation>
</comment>
<accession>A0A520MU00</accession>
<evidence type="ECO:0000256" key="6">
    <source>
        <dbReference type="SAM" id="Phobius"/>
    </source>
</evidence>
<feature type="transmembrane region" description="Helical" evidence="6">
    <location>
        <begin position="145"/>
        <end position="162"/>
    </location>
</feature>
<dbReference type="PRINTS" id="PR00176">
    <property type="entry name" value="NANEUSMPORT"/>
</dbReference>
<feature type="transmembrane region" description="Helical" evidence="6">
    <location>
        <begin position="92"/>
        <end position="116"/>
    </location>
</feature>
<dbReference type="PANTHER" id="PTHR42948:SF1">
    <property type="entry name" value="TRANSPORTER"/>
    <property type="match status" value="1"/>
</dbReference>
<evidence type="ECO:0000256" key="5">
    <source>
        <dbReference type="ARBA" id="ARBA00023136"/>
    </source>
</evidence>
<dbReference type="AlphaFoldDB" id="A0A520MU00"/>
<dbReference type="CDD" id="cd10336">
    <property type="entry name" value="SLC6sbd_Tyt1-Like"/>
    <property type="match status" value="1"/>
</dbReference>
<dbReference type="Pfam" id="PF00209">
    <property type="entry name" value="SNF"/>
    <property type="match status" value="2"/>
</dbReference>
<protein>
    <submittedName>
        <fullName evidence="7">Sodium-dependent transporter</fullName>
    </submittedName>
</protein>
<dbReference type="NCBIfam" id="NF037979">
    <property type="entry name" value="Na_transp"/>
    <property type="match status" value="1"/>
</dbReference>
<dbReference type="EMBL" id="SHBL01000004">
    <property type="protein sequence ID" value="RZO24699.1"/>
    <property type="molecule type" value="Genomic_DNA"/>
</dbReference>
<feature type="transmembrane region" description="Helical" evidence="6">
    <location>
        <begin position="423"/>
        <end position="443"/>
    </location>
</feature>
<gene>
    <name evidence="7" type="ORF">EVA99_01015</name>
</gene>
<feature type="transmembrane region" description="Helical" evidence="6">
    <location>
        <begin position="294"/>
        <end position="322"/>
    </location>
</feature>
<feature type="transmembrane region" description="Helical" evidence="6">
    <location>
        <begin position="250"/>
        <end position="274"/>
    </location>
</feature>
<sequence>MASQSSQWNNNTAFLLAATGSAVGLGNIWGFPYKAGENGGGLFVLLYIFFVITLGLPVFMAEVFIGKKGKSNPVSSIETLAKSSNSSSKWSIVGYGGILASLIIAGYYAVIAGFVINYGFISASGVEAGAAAAVYEAEKANFWEMTFWFSLFLFSSGFVVANGIDKGIDKAMRFLLPMLFVLVIAMVGYGAVAGDFVKGLDYLFSWKADDFSAGTIQAAIGQAFFSMSIGMGTLMAFGSYMPSNQKVSKASAVVVTADTGVALLAGLAIFPLALGLGFSPNAGDTLVFVTMTEVFAQLGAIGQFIGPLFFFLLAVAAFSSMISILEPSVAFLSQKHSMTRMKATSYVVAFCFLLSLVSVAGHNVWNTLSVGALDNPFEAMKYFADDFLLLLVGTGMSIFVGWRLEKVIDADIMGIQNKFFMNLWVFILKWVSPIFLMVIWTLGNLQILFGIRFF</sequence>
<dbReference type="SUPFAM" id="SSF161070">
    <property type="entry name" value="SNF-like"/>
    <property type="match status" value="1"/>
</dbReference>
<evidence type="ECO:0000256" key="4">
    <source>
        <dbReference type="ARBA" id="ARBA00022989"/>
    </source>
</evidence>
<reference evidence="7 8" key="1">
    <citation type="submission" date="2019-02" db="EMBL/GenBank/DDBJ databases">
        <title>Prokaryotic population dynamics and viral predation in marine succession experiment using metagenomics: the confinement effect.</title>
        <authorList>
            <person name="Haro-Moreno J.M."/>
            <person name="Rodriguez-Valera F."/>
            <person name="Lopez-Perez M."/>
        </authorList>
    </citation>
    <scope>NUCLEOTIDE SEQUENCE [LARGE SCALE GENOMIC DNA]</scope>
    <source>
        <strain evidence="7">MED-G166</strain>
    </source>
</reference>
<evidence type="ECO:0000256" key="2">
    <source>
        <dbReference type="ARBA" id="ARBA00022448"/>
    </source>
</evidence>
<feature type="transmembrane region" description="Helical" evidence="6">
    <location>
        <begin position="343"/>
        <end position="362"/>
    </location>
</feature>
<dbReference type="PANTHER" id="PTHR42948">
    <property type="entry name" value="TRANSPORTER"/>
    <property type="match status" value="1"/>
</dbReference>
<proteinExistence type="predicted"/>
<evidence type="ECO:0000256" key="3">
    <source>
        <dbReference type="ARBA" id="ARBA00022692"/>
    </source>
</evidence>